<feature type="domain" description="GGDEF" evidence="1">
    <location>
        <begin position="174"/>
        <end position="308"/>
    </location>
</feature>
<dbReference type="AlphaFoldDB" id="A0A6N6MMD8"/>
<evidence type="ECO:0000313" key="2">
    <source>
        <dbReference type="EMBL" id="KAB1072464.1"/>
    </source>
</evidence>
<dbReference type="Proteomes" id="UP000441523">
    <property type="component" value="Unassembled WGS sequence"/>
</dbReference>
<dbReference type="Gene3D" id="3.30.70.270">
    <property type="match status" value="1"/>
</dbReference>
<protein>
    <submittedName>
        <fullName evidence="2">GGDEF domain-containing protein</fullName>
    </submittedName>
</protein>
<dbReference type="InterPro" id="IPR043128">
    <property type="entry name" value="Rev_trsase/Diguanyl_cyclase"/>
</dbReference>
<name>A0A6N6MMD8_9HYPH</name>
<organism evidence="2 3">
    <name type="scientific">Methylobacterium planeticum</name>
    <dbReference type="NCBI Taxonomy" id="2615211"/>
    <lineage>
        <taxon>Bacteria</taxon>
        <taxon>Pseudomonadati</taxon>
        <taxon>Pseudomonadota</taxon>
        <taxon>Alphaproteobacteria</taxon>
        <taxon>Hyphomicrobiales</taxon>
        <taxon>Methylobacteriaceae</taxon>
        <taxon>Methylobacterium</taxon>
    </lineage>
</organism>
<dbReference type="SUPFAM" id="SSF55073">
    <property type="entry name" value="Nucleotide cyclase"/>
    <property type="match status" value="1"/>
</dbReference>
<dbReference type="CDD" id="cd01949">
    <property type="entry name" value="GGDEF"/>
    <property type="match status" value="1"/>
</dbReference>
<comment type="caution">
    <text evidence="2">The sequence shown here is derived from an EMBL/GenBank/DDBJ whole genome shotgun (WGS) entry which is preliminary data.</text>
</comment>
<dbReference type="InterPro" id="IPR052155">
    <property type="entry name" value="Biofilm_reg_signaling"/>
</dbReference>
<evidence type="ECO:0000313" key="3">
    <source>
        <dbReference type="Proteomes" id="UP000441523"/>
    </source>
</evidence>
<gene>
    <name evidence="2" type="ORF">F6X51_15855</name>
</gene>
<dbReference type="SUPFAM" id="SSF55785">
    <property type="entry name" value="PYP-like sensor domain (PAS domain)"/>
    <property type="match status" value="1"/>
</dbReference>
<dbReference type="InterPro" id="IPR000160">
    <property type="entry name" value="GGDEF_dom"/>
</dbReference>
<dbReference type="InterPro" id="IPR029787">
    <property type="entry name" value="Nucleotide_cyclase"/>
</dbReference>
<dbReference type="PROSITE" id="PS50887">
    <property type="entry name" value="GGDEF"/>
    <property type="match status" value="1"/>
</dbReference>
<dbReference type="SMART" id="SM00267">
    <property type="entry name" value="GGDEF"/>
    <property type="match status" value="1"/>
</dbReference>
<reference evidence="2 3" key="1">
    <citation type="submission" date="2019-09" db="EMBL/GenBank/DDBJ databases">
        <title>YIM 132548 draft genome.</title>
        <authorList>
            <person name="Jiang L."/>
        </authorList>
    </citation>
    <scope>NUCLEOTIDE SEQUENCE [LARGE SCALE GENOMIC DNA]</scope>
    <source>
        <strain evidence="2 3">YIM 132548</strain>
    </source>
</reference>
<dbReference type="Gene3D" id="3.30.450.20">
    <property type="entry name" value="PAS domain"/>
    <property type="match status" value="1"/>
</dbReference>
<keyword evidence="3" id="KW-1185">Reference proteome</keyword>
<sequence length="322" mass="35179">MRNDPGSVEAGRSLRQHKRLYEQAARLVRMGAWECDLATERLTWTAGVYDLFGLPAGARLTRSAIVDRYAEASRRELELVRAEAIRFGRGFVLDSEIRTWRGETRWIRITADLAFAEGRPVRLFGAKQDITGEREAWHRLRQRAEHDSLTGLANRGVFDAHYRAMVADARDHAGVAALALIDLDHFKAVNDRLGHAAGDECLRQVALRLQRLFGDAVLVARIGGDEFAVLLRGPLGPGRIAAMLARASAALCQPIAWNGARLAIGASIGATILGRRRGRAGSEVFAEADAALYDAKAAGRSAVRIFGAVSAPHETRARRSVG</sequence>
<evidence type="ECO:0000259" key="1">
    <source>
        <dbReference type="PROSITE" id="PS50887"/>
    </source>
</evidence>
<dbReference type="RefSeq" id="WP_150964656.1">
    <property type="nucleotide sequence ID" value="NZ_VZZJ01000013.1"/>
</dbReference>
<dbReference type="EMBL" id="VZZJ01000013">
    <property type="protein sequence ID" value="KAB1072464.1"/>
    <property type="molecule type" value="Genomic_DNA"/>
</dbReference>
<dbReference type="PANTHER" id="PTHR44757:SF2">
    <property type="entry name" value="BIOFILM ARCHITECTURE MAINTENANCE PROTEIN MBAA"/>
    <property type="match status" value="1"/>
</dbReference>
<dbReference type="PANTHER" id="PTHR44757">
    <property type="entry name" value="DIGUANYLATE CYCLASE DGCP"/>
    <property type="match status" value="1"/>
</dbReference>
<dbReference type="NCBIfam" id="TIGR00254">
    <property type="entry name" value="GGDEF"/>
    <property type="match status" value="1"/>
</dbReference>
<accession>A0A6N6MMD8</accession>
<dbReference type="Pfam" id="PF00990">
    <property type="entry name" value="GGDEF"/>
    <property type="match status" value="1"/>
</dbReference>
<dbReference type="InterPro" id="IPR035965">
    <property type="entry name" value="PAS-like_dom_sf"/>
</dbReference>
<proteinExistence type="predicted"/>